<dbReference type="Proteomes" id="UP001320159">
    <property type="component" value="Unassembled WGS sequence"/>
</dbReference>
<keyword evidence="1" id="KW-0819">tRNA processing</keyword>
<dbReference type="InterPro" id="IPR036895">
    <property type="entry name" value="Uracil-DNA_glycosylase-like_sf"/>
</dbReference>
<name>A0AAP2W6Y3_9EURY</name>
<feature type="domain" description="DUF5591" evidence="2">
    <location>
        <begin position="32"/>
        <end position="164"/>
    </location>
</feature>
<reference evidence="3 4" key="1">
    <citation type="submission" date="2017-11" db="EMBL/GenBank/DDBJ databases">
        <title>Isolation and Characterization of Family Methanocellaceae Species from Potential Methane Hydrate Area Offshore Southwestern Taiwan.</title>
        <authorList>
            <person name="Zhang W.-L."/>
            <person name="Chen W.-C."/>
            <person name="Lai M.-C."/>
            <person name="Chen S.-C."/>
        </authorList>
    </citation>
    <scope>NUCLEOTIDE SEQUENCE [LARGE SCALE GENOMIC DNA]</scope>
    <source>
        <strain evidence="3 4">CWC-04</strain>
    </source>
</reference>
<evidence type="ECO:0000256" key="1">
    <source>
        <dbReference type="ARBA" id="ARBA00022694"/>
    </source>
</evidence>
<dbReference type="Pfam" id="PF17884">
    <property type="entry name" value="DUF5591"/>
    <property type="match status" value="1"/>
</dbReference>
<evidence type="ECO:0000313" key="4">
    <source>
        <dbReference type="Proteomes" id="UP001320159"/>
    </source>
</evidence>
<gene>
    <name evidence="3" type="ORF">CUJ83_06065</name>
</gene>
<accession>A0AAP2W6Y3</accession>
<dbReference type="AlphaFoldDB" id="A0AAP2W6Y3"/>
<protein>
    <submittedName>
        <fullName evidence="3">Queuine tRNA-ribosyltransferase containing PUA domain protein</fullName>
    </submittedName>
</protein>
<dbReference type="InterPro" id="IPR040777">
    <property type="entry name" value="DUF5591"/>
</dbReference>
<evidence type="ECO:0000259" key="2">
    <source>
        <dbReference type="Pfam" id="PF17884"/>
    </source>
</evidence>
<evidence type="ECO:0000313" key="3">
    <source>
        <dbReference type="EMBL" id="MCD1294566.1"/>
    </source>
</evidence>
<dbReference type="EMBL" id="PGCK01000004">
    <property type="protein sequence ID" value="MCD1294566.1"/>
    <property type="molecule type" value="Genomic_DNA"/>
</dbReference>
<dbReference type="Gene3D" id="3.40.50.10630">
    <property type="entry name" value="Uracil-DNA glycosylase-like"/>
    <property type="match status" value="1"/>
</dbReference>
<dbReference type="SUPFAM" id="SSF52141">
    <property type="entry name" value="Uracil-DNA glycosylase-like"/>
    <property type="match status" value="1"/>
</dbReference>
<sequence>MIIPEDERSGEPIKGERVLSHPDMIKASEWILSEKYEPPVRDFCIFVPCAKHKPYHLSPSHKIYDRIIFGILEPKEAHIVVFGTCGVTPRELDEEYPFMNYEFMLGRCDVVSVKDEFVRNESKKLARYLEKTRHNYRHRIAYCMGDFRKAMEKALTMTDIPVTIVPKWETMEACIQPDKPFKYGSLSRRPYLQDFSDALTSIKGVSKRTVGVTEESLNDTDWYLI</sequence>
<dbReference type="GO" id="GO:0008033">
    <property type="term" value="P:tRNA processing"/>
    <property type="evidence" value="ECO:0007669"/>
    <property type="project" value="UniProtKB-KW"/>
</dbReference>
<proteinExistence type="predicted"/>
<organism evidence="3 4">
    <name type="scientific">Methanooceanicella nereidis</name>
    <dbReference type="NCBI Taxonomy" id="2052831"/>
    <lineage>
        <taxon>Archaea</taxon>
        <taxon>Methanobacteriati</taxon>
        <taxon>Methanobacteriota</taxon>
        <taxon>Stenosarchaea group</taxon>
        <taxon>Methanomicrobia</taxon>
        <taxon>Methanocellales</taxon>
        <taxon>Methanocellaceae</taxon>
        <taxon>Methanooceanicella</taxon>
    </lineage>
</organism>
<comment type="caution">
    <text evidence="3">The sequence shown here is derived from an EMBL/GenBank/DDBJ whole genome shotgun (WGS) entry which is preliminary data.</text>
</comment>
<keyword evidence="4" id="KW-1185">Reference proteome</keyword>
<dbReference type="RefSeq" id="WP_230741399.1">
    <property type="nucleotide sequence ID" value="NZ_PGCK01000004.1"/>
</dbReference>